<gene>
    <name evidence="4" type="ORF">E2I00_006621</name>
</gene>
<name>A0A643BTH1_BALPH</name>
<dbReference type="InterPro" id="IPR003591">
    <property type="entry name" value="Leu-rich_rpt_typical-subtyp"/>
</dbReference>
<dbReference type="InterPro" id="IPR032675">
    <property type="entry name" value="LRR_dom_sf"/>
</dbReference>
<organism evidence="4 5">
    <name type="scientific">Balaenoptera physalus</name>
    <name type="common">Fin whale</name>
    <name type="synonym">Balaena physalus</name>
    <dbReference type="NCBI Taxonomy" id="9770"/>
    <lineage>
        <taxon>Eukaryota</taxon>
        <taxon>Metazoa</taxon>
        <taxon>Chordata</taxon>
        <taxon>Craniata</taxon>
        <taxon>Vertebrata</taxon>
        <taxon>Euteleostomi</taxon>
        <taxon>Mammalia</taxon>
        <taxon>Eutheria</taxon>
        <taxon>Laurasiatheria</taxon>
        <taxon>Artiodactyla</taxon>
        <taxon>Whippomorpha</taxon>
        <taxon>Cetacea</taxon>
        <taxon>Mysticeti</taxon>
        <taxon>Balaenopteridae</taxon>
        <taxon>Balaenoptera</taxon>
    </lineage>
</organism>
<dbReference type="Pfam" id="PF13855">
    <property type="entry name" value="LRR_8"/>
    <property type="match status" value="1"/>
</dbReference>
<keyword evidence="5" id="KW-1185">Reference proteome</keyword>
<evidence type="ECO:0000313" key="4">
    <source>
        <dbReference type="EMBL" id="KAB0391050.1"/>
    </source>
</evidence>
<dbReference type="SMART" id="SM00369">
    <property type="entry name" value="LRR_TYP"/>
    <property type="match status" value="3"/>
</dbReference>
<feature type="non-terminal residue" evidence="4">
    <location>
        <position position="1"/>
    </location>
</feature>
<dbReference type="PANTHER" id="PTHR24369">
    <property type="entry name" value="ANTIGEN BSP, PUTATIVE-RELATED"/>
    <property type="match status" value="1"/>
</dbReference>
<dbReference type="InterPro" id="IPR001611">
    <property type="entry name" value="Leu-rich_rpt"/>
</dbReference>
<evidence type="ECO:0000256" key="3">
    <source>
        <dbReference type="SAM" id="MobiDB-lite"/>
    </source>
</evidence>
<evidence type="ECO:0000313" key="5">
    <source>
        <dbReference type="Proteomes" id="UP000437017"/>
    </source>
</evidence>
<dbReference type="InterPro" id="IPR050541">
    <property type="entry name" value="LRR_TM_domain-containing"/>
</dbReference>
<feature type="non-terminal residue" evidence="4">
    <location>
        <position position="201"/>
    </location>
</feature>
<dbReference type="SUPFAM" id="SSF52058">
    <property type="entry name" value="L domain-like"/>
    <property type="match status" value="1"/>
</dbReference>
<dbReference type="Gene3D" id="3.80.10.10">
    <property type="entry name" value="Ribonuclease Inhibitor"/>
    <property type="match status" value="1"/>
</dbReference>
<feature type="region of interest" description="Disordered" evidence="3">
    <location>
        <begin position="96"/>
        <end position="116"/>
    </location>
</feature>
<evidence type="ECO:0000256" key="1">
    <source>
        <dbReference type="ARBA" id="ARBA00022614"/>
    </source>
</evidence>
<dbReference type="EMBL" id="SGJD01004864">
    <property type="protein sequence ID" value="KAB0391050.1"/>
    <property type="molecule type" value="Genomic_DNA"/>
</dbReference>
<feature type="region of interest" description="Disordered" evidence="3">
    <location>
        <begin position="153"/>
        <end position="201"/>
    </location>
</feature>
<sequence length="201" mass="21641">DLHSLRRLEMGDNDLVFISRSFRDLVRLRELHLAGALLAVVEPQAFLGLRQIRLLNVSNNLLSTLEESTFHSVNTLETLRVDGNPLACDWRRPQVQHEDDLRGPGPPPAAPAAAPAPEAACHLLPCPHHPGGTAVLAQEHGFQVSLSSRPVGVTFNPESAPPLPSPMAHCSPREGDQSVDGSQGPCYGHGRGSDGEKGQDR</sequence>
<evidence type="ECO:0000256" key="2">
    <source>
        <dbReference type="ARBA" id="ARBA00022737"/>
    </source>
</evidence>
<keyword evidence="1" id="KW-0433">Leucine-rich repeat</keyword>
<reference evidence="4 5" key="1">
    <citation type="journal article" date="2019" name="PLoS ONE">
        <title>Genomic analyses reveal an absence of contemporary introgressive admixture between fin whales and blue whales, despite known hybrids.</title>
        <authorList>
            <person name="Westbury M.V."/>
            <person name="Petersen B."/>
            <person name="Lorenzen E.D."/>
        </authorList>
    </citation>
    <scope>NUCLEOTIDE SEQUENCE [LARGE SCALE GENOMIC DNA]</scope>
    <source>
        <strain evidence="4">FinWhale-01</strain>
    </source>
</reference>
<feature type="compositionally biased region" description="Basic and acidic residues" evidence="3">
    <location>
        <begin position="191"/>
        <end position="201"/>
    </location>
</feature>
<accession>A0A643BTH1</accession>
<proteinExistence type="predicted"/>
<dbReference type="Proteomes" id="UP000437017">
    <property type="component" value="Unassembled WGS sequence"/>
</dbReference>
<dbReference type="PANTHER" id="PTHR24369:SF207">
    <property type="entry name" value="LEUCINE RICH REPEAT AND IG DOMAIN CONTAINING 3"/>
    <property type="match status" value="1"/>
</dbReference>
<protein>
    <recommendedName>
        <fullName evidence="6">LRRCT domain-containing protein</fullName>
    </recommendedName>
</protein>
<comment type="caution">
    <text evidence="4">The sequence shown here is derived from an EMBL/GenBank/DDBJ whole genome shotgun (WGS) entry which is preliminary data.</text>
</comment>
<keyword evidence="2" id="KW-0677">Repeat</keyword>
<dbReference type="GO" id="GO:0005886">
    <property type="term" value="C:plasma membrane"/>
    <property type="evidence" value="ECO:0007669"/>
    <property type="project" value="TreeGrafter"/>
</dbReference>
<dbReference type="AlphaFoldDB" id="A0A643BTH1"/>
<evidence type="ECO:0008006" key="6">
    <source>
        <dbReference type="Google" id="ProtNLM"/>
    </source>
</evidence>